<name>A0AAN8AIS7_ELEMC</name>
<dbReference type="EMBL" id="JAUZQC010000013">
    <property type="protein sequence ID" value="KAK5861523.1"/>
    <property type="molecule type" value="Genomic_DNA"/>
</dbReference>
<organism evidence="1 2">
    <name type="scientific">Eleginops maclovinus</name>
    <name type="common">Patagonian blennie</name>
    <name type="synonym">Eleginus maclovinus</name>
    <dbReference type="NCBI Taxonomy" id="56733"/>
    <lineage>
        <taxon>Eukaryota</taxon>
        <taxon>Metazoa</taxon>
        <taxon>Chordata</taxon>
        <taxon>Craniata</taxon>
        <taxon>Vertebrata</taxon>
        <taxon>Euteleostomi</taxon>
        <taxon>Actinopterygii</taxon>
        <taxon>Neopterygii</taxon>
        <taxon>Teleostei</taxon>
        <taxon>Neoteleostei</taxon>
        <taxon>Acanthomorphata</taxon>
        <taxon>Eupercaria</taxon>
        <taxon>Perciformes</taxon>
        <taxon>Notothenioidei</taxon>
        <taxon>Eleginopidae</taxon>
        <taxon>Eleginops</taxon>
    </lineage>
</organism>
<sequence>MDVDRCLCVGQLTSPQHRVNCVVVSQAASYLQLRKHRGKRSAKRPRAGEGDDANRLSLLTWSRGSSLRDLVSRIHGSGAGSTVRSGGRKERVRWRSSDRHFLIAHYCRSDPVNLWRAVQDADFIIEGH</sequence>
<accession>A0AAN8AIS7</accession>
<dbReference type="Proteomes" id="UP001346869">
    <property type="component" value="Unassembled WGS sequence"/>
</dbReference>
<keyword evidence="2" id="KW-1185">Reference proteome</keyword>
<gene>
    <name evidence="1" type="ORF">PBY51_022914</name>
</gene>
<dbReference type="AlphaFoldDB" id="A0AAN8AIS7"/>
<reference evidence="1 2" key="2">
    <citation type="journal article" date="2023" name="Mol. Biol. Evol.">
        <title>Genomics of Secondarily Temperate Adaptation in the Only Non-Antarctic Icefish.</title>
        <authorList>
            <person name="Rivera-Colon A.G."/>
            <person name="Rayamajhi N."/>
            <person name="Minhas B.F."/>
            <person name="Madrigal G."/>
            <person name="Bilyk K.T."/>
            <person name="Yoon V."/>
            <person name="Hune M."/>
            <person name="Gregory S."/>
            <person name="Cheng C.H.C."/>
            <person name="Catchen J.M."/>
        </authorList>
    </citation>
    <scope>NUCLEOTIDE SEQUENCE [LARGE SCALE GENOMIC DNA]</scope>
    <source>
        <strain evidence="1">JMC-PN-2008</strain>
    </source>
</reference>
<evidence type="ECO:0000313" key="1">
    <source>
        <dbReference type="EMBL" id="KAK5861523.1"/>
    </source>
</evidence>
<protein>
    <submittedName>
        <fullName evidence="1">Uncharacterized protein</fullName>
    </submittedName>
</protein>
<comment type="caution">
    <text evidence="1">The sequence shown here is derived from an EMBL/GenBank/DDBJ whole genome shotgun (WGS) entry which is preliminary data.</text>
</comment>
<reference evidence="1 2" key="1">
    <citation type="journal article" date="2023" name="Genes (Basel)">
        <title>Chromosome-Level Genome Assembly and Circadian Gene Repertoire of the Patagonia Blennie Eleginops maclovinus-The Closest Ancestral Proxy of Antarctic Cryonotothenioids.</title>
        <authorList>
            <person name="Cheng C.C."/>
            <person name="Rivera-Colon A.G."/>
            <person name="Minhas B.F."/>
            <person name="Wilson L."/>
            <person name="Rayamajhi N."/>
            <person name="Vargas-Chacoff L."/>
            <person name="Catchen J.M."/>
        </authorList>
    </citation>
    <scope>NUCLEOTIDE SEQUENCE [LARGE SCALE GENOMIC DNA]</scope>
    <source>
        <strain evidence="1">JMC-PN-2008</strain>
    </source>
</reference>
<evidence type="ECO:0000313" key="2">
    <source>
        <dbReference type="Proteomes" id="UP001346869"/>
    </source>
</evidence>
<proteinExistence type="predicted"/>